<dbReference type="Gene3D" id="1.10.10.10">
    <property type="entry name" value="Winged helix-like DNA-binding domain superfamily/Winged helix DNA-binding domain"/>
    <property type="match status" value="1"/>
</dbReference>
<dbReference type="STRING" id="266940.Krad_4469"/>
<dbReference type="EMBL" id="CP000750">
    <property type="protein sequence ID" value="ABS05928.1"/>
    <property type="molecule type" value="Genomic_DNA"/>
</dbReference>
<dbReference type="AlphaFoldDB" id="A6WGI9"/>
<accession>A6WGI9</accession>
<name>A6WGI9_KINRD</name>
<dbReference type="Gene3D" id="1.10.1740.10">
    <property type="match status" value="1"/>
</dbReference>
<keyword evidence="2" id="KW-0805">Transcription regulation</keyword>
<dbReference type="InterPro" id="IPR013324">
    <property type="entry name" value="RNA_pol_sigma_r3/r4-like"/>
</dbReference>
<dbReference type="GO" id="GO:0006352">
    <property type="term" value="P:DNA-templated transcription initiation"/>
    <property type="evidence" value="ECO:0007669"/>
    <property type="project" value="InterPro"/>
</dbReference>
<dbReference type="RefSeq" id="WP_012085762.1">
    <property type="nucleotide sequence ID" value="NC_009664.2"/>
</dbReference>
<evidence type="ECO:0000256" key="1">
    <source>
        <dbReference type="ARBA" id="ARBA00010641"/>
    </source>
</evidence>
<dbReference type="PANTHER" id="PTHR43133">
    <property type="entry name" value="RNA POLYMERASE ECF-TYPE SIGMA FACTO"/>
    <property type="match status" value="1"/>
</dbReference>
<protein>
    <submittedName>
        <fullName evidence="7">RNA polymerase, sigma-24 subunit, ECF subfamily</fullName>
    </submittedName>
</protein>
<evidence type="ECO:0000313" key="8">
    <source>
        <dbReference type="Proteomes" id="UP000001116"/>
    </source>
</evidence>
<dbReference type="NCBIfam" id="TIGR02937">
    <property type="entry name" value="sigma70-ECF"/>
    <property type="match status" value="1"/>
</dbReference>
<dbReference type="Proteomes" id="UP000001116">
    <property type="component" value="Chromosome"/>
</dbReference>
<dbReference type="eggNOG" id="COG1595">
    <property type="taxonomic scope" value="Bacteria"/>
</dbReference>
<dbReference type="SUPFAM" id="SSF88946">
    <property type="entry name" value="Sigma2 domain of RNA polymerase sigma factors"/>
    <property type="match status" value="1"/>
</dbReference>
<dbReference type="HOGENOM" id="CLU_047691_3_0_11"/>
<evidence type="ECO:0000259" key="6">
    <source>
        <dbReference type="Pfam" id="PF08281"/>
    </source>
</evidence>
<proteinExistence type="inferred from homology"/>
<evidence type="ECO:0000259" key="5">
    <source>
        <dbReference type="Pfam" id="PF04542"/>
    </source>
</evidence>
<keyword evidence="8" id="KW-1185">Reference proteome</keyword>
<dbReference type="InterPro" id="IPR039425">
    <property type="entry name" value="RNA_pol_sigma-70-like"/>
</dbReference>
<evidence type="ECO:0000256" key="2">
    <source>
        <dbReference type="ARBA" id="ARBA00023015"/>
    </source>
</evidence>
<gene>
    <name evidence="7" type="ordered locus">Krad_4469</name>
</gene>
<dbReference type="CDD" id="cd06171">
    <property type="entry name" value="Sigma70_r4"/>
    <property type="match status" value="1"/>
</dbReference>
<dbReference type="GO" id="GO:0016987">
    <property type="term" value="F:sigma factor activity"/>
    <property type="evidence" value="ECO:0007669"/>
    <property type="project" value="UniProtKB-KW"/>
</dbReference>
<dbReference type="InterPro" id="IPR014284">
    <property type="entry name" value="RNA_pol_sigma-70_dom"/>
</dbReference>
<dbReference type="GO" id="GO:0003677">
    <property type="term" value="F:DNA binding"/>
    <property type="evidence" value="ECO:0007669"/>
    <property type="project" value="InterPro"/>
</dbReference>
<keyword evidence="3" id="KW-0731">Sigma factor</keyword>
<dbReference type="InterPro" id="IPR036388">
    <property type="entry name" value="WH-like_DNA-bd_sf"/>
</dbReference>
<feature type="domain" description="RNA polymerase sigma-70 region 2" evidence="5">
    <location>
        <begin position="34"/>
        <end position="97"/>
    </location>
</feature>
<dbReference type="PANTHER" id="PTHR43133:SF46">
    <property type="entry name" value="RNA POLYMERASE SIGMA-70 FACTOR ECF SUBFAMILY"/>
    <property type="match status" value="1"/>
</dbReference>
<evidence type="ECO:0000256" key="3">
    <source>
        <dbReference type="ARBA" id="ARBA00023082"/>
    </source>
</evidence>
<comment type="similarity">
    <text evidence="1">Belongs to the sigma-70 factor family. ECF subfamily.</text>
</comment>
<sequence length="191" mass="21122">MCDTQGDDVRPPSDDDAALARAAAMGDRDAFAGLVERHGPSLYRYAHRLLRDPGRTDDCVQETFLAAWRALPRFRGDASVRTWLFTICRHEVYARSREGGAHEVDLDTVRDRIQDLRADPARAGVEAALRDALDLALGVLPPRQRSAWLLREVEGLSYDEIAEVLGTTAAAVRGLLERARTALATALEGWQ</sequence>
<organism evidence="7 8">
    <name type="scientific">Kineococcus radiotolerans (strain ATCC BAA-149 / DSM 14245 / SRS30216)</name>
    <dbReference type="NCBI Taxonomy" id="266940"/>
    <lineage>
        <taxon>Bacteria</taxon>
        <taxon>Bacillati</taxon>
        <taxon>Actinomycetota</taxon>
        <taxon>Actinomycetes</taxon>
        <taxon>Kineosporiales</taxon>
        <taxon>Kineosporiaceae</taxon>
        <taxon>Kineococcus</taxon>
    </lineage>
</organism>
<keyword evidence="4" id="KW-0804">Transcription</keyword>
<dbReference type="Pfam" id="PF08281">
    <property type="entry name" value="Sigma70_r4_2"/>
    <property type="match status" value="1"/>
</dbReference>
<dbReference type="SUPFAM" id="SSF88659">
    <property type="entry name" value="Sigma3 and sigma4 domains of RNA polymerase sigma factors"/>
    <property type="match status" value="1"/>
</dbReference>
<reference evidence="8" key="1">
    <citation type="journal article" date="2008" name="PLoS ONE">
        <title>Survival in nuclear waste, extreme resistance, and potential applications gleaned from the genome sequence of Kineococcus radiotolerans SRS30216.</title>
        <authorList>
            <person name="Bagwell C.E."/>
            <person name="Bhat S."/>
            <person name="Hawkins G.M."/>
            <person name="Smith B.W."/>
            <person name="Biswas T."/>
            <person name="Hoover T.R."/>
            <person name="Saunders E."/>
            <person name="Han C.S."/>
            <person name="Tsodikov O.V."/>
            <person name="Shimkets L.J."/>
        </authorList>
    </citation>
    <scope>NUCLEOTIDE SEQUENCE [LARGE SCALE GENOMIC DNA]</scope>
    <source>
        <strain evidence="8">ATCC BAA-149 / DSM 14245 / SRS30216</strain>
    </source>
</reference>
<feature type="domain" description="RNA polymerase sigma factor 70 region 4 type 2" evidence="6">
    <location>
        <begin position="131"/>
        <end position="183"/>
    </location>
</feature>
<dbReference type="InterPro" id="IPR013325">
    <property type="entry name" value="RNA_pol_sigma_r2"/>
</dbReference>
<dbReference type="Pfam" id="PF04542">
    <property type="entry name" value="Sigma70_r2"/>
    <property type="match status" value="1"/>
</dbReference>
<evidence type="ECO:0000313" key="7">
    <source>
        <dbReference type="EMBL" id="ABS05928.1"/>
    </source>
</evidence>
<evidence type="ECO:0000256" key="4">
    <source>
        <dbReference type="ARBA" id="ARBA00023163"/>
    </source>
</evidence>
<dbReference type="KEGG" id="kra:Krad_4469"/>
<dbReference type="OrthoDB" id="7376212at2"/>
<dbReference type="InterPro" id="IPR013249">
    <property type="entry name" value="RNA_pol_sigma70_r4_t2"/>
</dbReference>
<dbReference type="InterPro" id="IPR007627">
    <property type="entry name" value="RNA_pol_sigma70_r2"/>
</dbReference>